<gene>
    <name evidence="2" type="ORF">NLI96_g12073</name>
</gene>
<protein>
    <submittedName>
        <fullName evidence="2">Uncharacterized protein</fullName>
    </submittedName>
</protein>
<proteinExistence type="predicted"/>
<sequence>MEFSFNPSFPSSSGLTSQASLLPPLAGSLDASPALSLNHLGLLPPSPLSGNDPLASGLAPSTPTITNPVHAALAAMPLLEVITYNREVRNFHESHQECHRALAKSVESNSALQQDVRTLLAENRTQQAAIKIYEEEICALKAQLGQQMARLSPGPSVPALMAAPAAATGGNMALAATFDAHKSANYSPPLVRPEELPQEVLWTREDAKADPQISVKLRAGNESRIPMRDAIRTTMGKPIPPSAYNACLSTAKLLAERLRSLGPDLGKKSCGWFEANYSEEFERVLAEMEHKLPLLRLCCNRWKARLVLASAFNTRERNQVGQTATPSPAPSPLPHTVVVPSDSSLLSAPSIPRIVTSPPTPVPPRVVASDAPPTVPSLSQVSVESRTDLDRPPLKSLHLGESTPATMDQELPSFQPVPSAVSKGPYQSISVTPQIDSLLGLFESPDFLSVSSLASDVLSSMKMSPSFSTGEPSPSALELLNNIQSADPHSDLYSEDDHGASWGHAQYTSGSLTLTTVLLSWASLGSVDTALRFIAAGAQTVKMAKHICFVDNLPDSSPLALYYLQNTLELIWSHWKAAGGPVFKGKSSASLTPLSSSPSTPSSTNPSSVSQVAQEELKILLTKLTKSQLLTWIQDKKIGCKNKNIKKDDLANIIVAASSDLHPTEEDINTLLERPSKRKRV</sequence>
<accession>A0AAD5UQJ3</accession>
<dbReference type="Proteomes" id="UP001212997">
    <property type="component" value="Unassembled WGS sequence"/>
</dbReference>
<name>A0AAD5UQJ3_9APHY</name>
<evidence type="ECO:0000256" key="1">
    <source>
        <dbReference type="SAM" id="MobiDB-lite"/>
    </source>
</evidence>
<organism evidence="2 3">
    <name type="scientific">Meripilus lineatus</name>
    <dbReference type="NCBI Taxonomy" id="2056292"/>
    <lineage>
        <taxon>Eukaryota</taxon>
        <taxon>Fungi</taxon>
        <taxon>Dikarya</taxon>
        <taxon>Basidiomycota</taxon>
        <taxon>Agaricomycotina</taxon>
        <taxon>Agaricomycetes</taxon>
        <taxon>Polyporales</taxon>
        <taxon>Meripilaceae</taxon>
        <taxon>Meripilus</taxon>
    </lineage>
</organism>
<evidence type="ECO:0000313" key="3">
    <source>
        <dbReference type="Proteomes" id="UP001212997"/>
    </source>
</evidence>
<reference evidence="2" key="1">
    <citation type="submission" date="2022-07" db="EMBL/GenBank/DDBJ databases">
        <title>Genome Sequence of Physisporinus lineatus.</title>
        <authorList>
            <person name="Buettner E."/>
        </authorList>
    </citation>
    <scope>NUCLEOTIDE SEQUENCE</scope>
    <source>
        <strain evidence="2">VT162</strain>
    </source>
</reference>
<dbReference type="EMBL" id="JANAWD010000921">
    <property type="protein sequence ID" value="KAJ3475077.1"/>
    <property type="molecule type" value="Genomic_DNA"/>
</dbReference>
<dbReference type="AlphaFoldDB" id="A0AAD5UQJ3"/>
<comment type="caution">
    <text evidence="2">The sequence shown here is derived from an EMBL/GenBank/DDBJ whole genome shotgun (WGS) entry which is preliminary data.</text>
</comment>
<feature type="region of interest" description="Disordered" evidence="1">
    <location>
        <begin position="355"/>
        <end position="394"/>
    </location>
</feature>
<evidence type="ECO:0000313" key="2">
    <source>
        <dbReference type="EMBL" id="KAJ3475077.1"/>
    </source>
</evidence>
<keyword evidence="3" id="KW-1185">Reference proteome</keyword>